<keyword evidence="1" id="KW-0175">Coiled coil</keyword>
<accession>A0AAV7VXE1</accession>
<reference evidence="3" key="1">
    <citation type="journal article" date="2022" name="bioRxiv">
        <title>Sequencing and chromosome-scale assembly of the giantPleurodeles waltlgenome.</title>
        <authorList>
            <person name="Brown T."/>
            <person name="Elewa A."/>
            <person name="Iarovenko S."/>
            <person name="Subramanian E."/>
            <person name="Araus A.J."/>
            <person name="Petzold A."/>
            <person name="Susuki M."/>
            <person name="Suzuki K.-i.T."/>
            <person name="Hayashi T."/>
            <person name="Toyoda A."/>
            <person name="Oliveira C."/>
            <person name="Osipova E."/>
            <person name="Leigh N.D."/>
            <person name="Simon A."/>
            <person name="Yun M.H."/>
        </authorList>
    </citation>
    <scope>NUCLEOTIDE SEQUENCE</scope>
    <source>
        <strain evidence="3">20211129_DDA</strain>
        <tissue evidence="3">Liver</tissue>
    </source>
</reference>
<evidence type="ECO:0000313" key="4">
    <source>
        <dbReference type="Proteomes" id="UP001066276"/>
    </source>
</evidence>
<feature type="coiled-coil region" evidence="1">
    <location>
        <begin position="67"/>
        <end position="94"/>
    </location>
</feature>
<feature type="compositionally biased region" description="Polar residues" evidence="2">
    <location>
        <begin position="1"/>
        <end position="10"/>
    </location>
</feature>
<dbReference type="AlphaFoldDB" id="A0AAV7VXE1"/>
<evidence type="ECO:0000256" key="1">
    <source>
        <dbReference type="SAM" id="Coils"/>
    </source>
</evidence>
<keyword evidence="4" id="KW-1185">Reference proteome</keyword>
<organism evidence="3 4">
    <name type="scientific">Pleurodeles waltl</name>
    <name type="common">Iberian ribbed newt</name>
    <dbReference type="NCBI Taxonomy" id="8319"/>
    <lineage>
        <taxon>Eukaryota</taxon>
        <taxon>Metazoa</taxon>
        <taxon>Chordata</taxon>
        <taxon>Craniata</taxon>
        <taxon>Vertebrata</taxon>
        <taxon>Euteleostomi</taxon>
        <taxon>Amphibia</taxon>
        <taxon>Batrachia</taxon>
        <taxon>Caudata</taxon>
        <taxon>Salamandroidea</taxon>
        <taxon>Salamandridae</taxon>
        <taxon>Pleurodelinae</taxon>
        <taxon>Pleurodeles</taxon>
    </lineage>
</organism>
<gene>
    <name evidence="3" type="ORF">NDU88_000436</name>
</gene>
<proteinExistence type="predicted"/>
<evidence type="ECO:0000256" key="2">
    <source>
        <dbReference type="SAM" id="MobiDB-lite"/>
    </source>
</evidence>
<comment type="caution">
    <text evidence="3">The sequence shown here is derived from an EMBL/GenBank/DDBJ whole genome shotgun (WGS) entry which is preliminary data.</text>
</comment>
<protein>
    <submittedName>
        <fullName evidence="3">Uncharacterized protein</fullName>
    </submittedName>
</protein>
<feature type="compositionally biased region" description="Gly residues" evidence="2">
    <location>
        <begin position="20"/>
        <end position="32"/>
    </location>
</feature>
<name>A0AAV7VXE1_PLEWA</name>
<evidence type="ECO:0000313" key="3">
    <source>
        <dbReference type="EMBL" id="KAJ1205001.1"/>
    </source>
</evidence>
<dbReference type="EMBL" id="JANPWB010000002">
    <property type="protein sequence ID" value="KAJ1205001.1"/>
    <property type="molecule type" value="Genomic_DNA"/>
</dbReference>
<feature type="region of interest" description="Disordered" evidence="2">
    <location>
        <begin position="1"/>
        <end position="38"/>
    </location>
</feature>
<dbReference type="Proteomes" id="UP001066276">
    <property type="component" value="Chromosome 1_2"/>
</dbReference>
<sequence>MVQPVSQKTKWSARWATGARGAGAQPGLGGPGRISTSSSWASCNYRPTHKNSKTEVVNKIETVVVDVSLLQADLQKVADRVTETEQNVTALQQEIRTL</sequence>